<comment type="caution">
    <text evidence="2">The sequence shown here is derived from an EMBL/GenBank/DDBJ whole genome shotgun (WGS) entry which is preliminary data.</text>
</comment>
<dbReference type="EMBL" id="JARKIE010000030">
    <property type="protein sequence ID" value="KAJ7697407.1"/>
    <property type="molecule type" value="Genomic_DNA"/>
</dbReference>
<protein>
    <submittedName>
        <fullName evidence="2">Uncharacterized protein</fullName>
    </submittedName>
</protein>
<name>A0AAD7GM50_MYCRO</name>
<reference evidence="2" key="1">
    <citation type="submission" date="2023-03" db="EMBL/GenBank/DDBJ databases">
        <title>Massive genome expansion in bonnet fungi (Mycena s.s.) driven by repeated elements and novel gene families across ecological guilds.</title>
        <authorList>
            <consortium name="Lawrence Berkeley National Laboratory"/>
            <person name="Harder C.B."/>
            <person name="Miyauchi S."/>
            <person name="Viragh M."/>
            <person name="Kuo A."/>
            <person name="Thoen E."/>
            <person name="Andreopoulos B."/>
            <person name="Lu D."/>
            <person name="Skrede I."/>
            <person name="Drula E."/>
            <person name="Henrissat B."/>
            <person name="Morin E."/>
            <person name="Kohler A."/>
            <person name="Barry K."/>
            <person name="LaButti K."/>
            <person name="Morin E."/>
            <person name="Salamov A."/>
            <person name="Lipzen A."/>
            <person name="Mereny Z."/>
            <person name="Hegedus B."/>
            <person name="Baldrian P."/>
            <person name="Stursova M."/>
            <person name="Weitz H."/>
            <person name="Taylor A."/>
            <person name="Grigoriev I.V."/>
            <person name="Nagy L.G."/>
            <person name="Martin F."/>
            <person name="Kauserud H."/>
        </authorList>
    </citation>
    <scope>NUCLEOTIDE SEQUENCE</scope>
    <source>
        <strain evidence="2">CBHHK067</strain>
    </source>
</reference>
<evidence type="ECO:0000313" key="3">
    <source>
        <dbReference type="Proteomes" id="UP001221757"/>
    </source>
</evidence>
<gene>
    <name evidence="2" type="ORF">B0H17DRAFT_1328895</name>
</gene>
<dbReference type="Proteomes" id="UP001221757">
    <property type="component" value="Unassembled WGS sequence"/>
</dbReference>
<sequence length="496" mass="54014">MRIFLACQCAHDIRTSDTAPRSGTSTFFPRLPPAPAHCHASSDVLLPAAPHLSASATNRRYEHNAIRTVAHLVRATYLPRRCPQQRRTRLISVWVWYTYPCPFPAETPYPFHPIRSAPINDGGVSQSIPALPDTAPATTCARRDTQIMEGRGHWYSMAGRRAYARIPSSRDLTTTHALIRARLVHIQRRMSCQFRNSGARHGYGAGAMGYKSALAVPASFDDSPARPCRAASGERRVGASGGGGGHGAPSCFFAMRWRGEGRGGSGRGNGQKAVRREAYHLRLYALRTSESKSLRYGVYRASSSVPPAHPARASADRDDTQGPLTSESKSEADSDSETGTQAEAEADWLGRGMTRTRRRRWRRARTNGYGTCYLSFAAFACKARCSARSNPSLGAPSRDNTYSWAWASWARGLRCVEQDAGRGRGRACGTRRSRVCKAAGTGHGVGVRLLRRAGYAALVWICETRVGEARGRTAGVEYGRSVGSALAVMGARRGEV</sequence>
<organism evidence="2 3">
    <name type="scientific">Mycena rosella</name>
    <name type="common">Pink bonnet</name>
    <name type="synonym">Agaricus rosellus</name>
    <dbReference type="NCBI Taxonomy" id="1033263"/>
    <lineage>
        <taxon>Eukaryota</taxon>
        <taxon>Fungi</taxon>
        <taxon>Dikarya</taxon>
        <taxon>Basidiomycota</taxon>
        <taxon>Agaricomycotina</taxon>
        <taxon>Agaricomycetes</taxon>
        <taxon>Agaricomycetidae</taxon>
        <taxon>Agaricales</taxon>
        <taxon>Marasmiineae</taxon>
        <taxon>Mycenaceae</taxon>
        <taxon>Mycena</taxon>
    </lineage>
</organism>
<feature type="region of interest" description="Disordered" evidence="1">
    <location>
        <begin position="301"/>
        <end position="351"/>
    </location>
</feature>
<proteinExistence type="predicted"/>
<accession>A0AAD7GM50</accession>
<keyword evidence="3" id="KW-1185">Reference proteome</keyword>
<dbReference type="AlphaFoldDB" id="A0AAD7GM50"/>
<evidence type="ECO:0000313" key="2">
    <source>
        <dbReference type="EMBL" id="KAJ7697407.1"/>
    </source>
</evidence>
<evidence type="ECO:0000256" key="1">
    <source>
        <dbReference type="SAM" id="MobiDB-lite"/>
    </source>
</evidence>